<organism evidence="1">
    <name type="scientific">Hexamita inflata</name>
    <dbReference type="NCBI Taxonomy" id="28002"/>
    <lineage>
        <taxon>Eukaryota</taxon>
        <taxon>Metamonada</taxon>
        <taxon>Diplomonadida</taxon>
        <taxon>Hexamitidae</taxon>
        <taxon>Hexamitinae</taxon>
        <taxon>Hexamita</taxon>
    </lineage>
</organism>
<reference evidence="1" key="1">
    <citation type="submission" date="2023-06" db="EMBL/GenBank/DDBJ databases">
        <authorList>
            <person name="Kurt Z."/>
        </authorList>
    </citation>
    <scope>NUCLEOTIDE SEQUENCE</scope>
</reference>
<accession>A0AA86VFJ0</accession>
<dbReference type="SUPFAM" id="SSF57184">
    <property type="entry name" value="Growth factor receptor domain"/>
    <property type="match status" value="1"/>
</dbReference>
<name>A0AA86VFJ0_9EUKA</name>
<evidence type="ECO:0000313" key="1">
    <source>
        <dbReference type="EMBL" id="CAI9965293.1"/>
    </source>
</evidence>
<sequence>MIIYLLILNIKQKHVCPQNQLVNQGICVKNCPKSRNYVYDEECHRKCPDKQIFMLQKENGIHCLNECPNNYTIKENFCISVHQHKGVILCPPKSYQLKGQCVQQSEYPNIYISSDGKFYNEKCEDGEKIIILDSDIYCTLECPSNHKATQQTVYGNYEECMPIQLFNSSVCEKWLNMKIWENATCDLTEFQGITYEINLSKWDNQENLNIQEFSNIDMGIINIKSLNNDSGVNYGFKPYSYKLTNGLFVVDVEIEITDESNIEFCVFQNVNNTMENVHVTGTIKITYQGFNNLYLSRMFGYILTSKSELSKFVNVSSSLKYIVNGVEITQDLQEIDSLPGVIIRLVNCLNEIFMINPISISLGTAKTVSQLILENKLFTTDEILPSNKVQKIYTSFDSKQYPNLYQNYYTGALQSFYELYNQVFKLNVDRGIMIPFDKYDSFYADEECQQFIKSIVYISEFKAVVLMNNIYPIICTHGMLFDMIQKKCIDRSQCSKSMQKYIFLSLCLKEPIIGFQYYQTQLENIICFDTCPIYLGYPAPEPDYENVYNNLCLQCSAGLKATYSSCETQCTNKYPIQFGNGCYNECPIGTVQQESTCAFPVSAADCGMLYFLEQINLSSRIMRNICIDYEEGIGYGLFVSQSAVNTFVSVCDGRVLLNQTCDQSKSIPCSENQNLKTVIREYKNTQFCQLACINGDVNVSGFCQPQCEDMYSNYLIGQCQQCYDGFWNRQSNTCVKSCKYLNYTVNTICESDSELNETEQSLFCPEIIQKDLSSFWCKKFSCENLIQGSQCVKQCASNYFVDESGTSCVQSCDLYQVNTILNIQQPQCVKWCPKFKYINAQYSDTILGCFDSCLQSIPDRNSVCVSDCKLFNQFPNPTVCEEIGIFCPATILINSTHQQCVQCEQFIQNNKCVDSCGPVPNGFVVQVMNGKTVKICYEKCPEYYFYNQITQECSCGLRKWVSFKPKE</sequence>
<evidence type="ECO:0000313" key="3">
    <source>
        <dbReference type="Proteomes" id="UP001642409"/>
    </source>
</evidence>
<dbReference type="Proteomes" id="UP001642409">
    <property type="component" value="Unassembled WGS sequence"/>
</dbReference>
<proteinExistence type="predicted"/>
<dbReference type="InterPro" id="IPR009030">
    <property type="entry name" value="Growth_fac_rcpt_cys_sf"/>
</dbReference>
<dbReference type="EMBL" id="CAXDID020000027">
    <property type="protein sequence ID" value="CAL5991704.1"/>
    <property type="molecule type" value="Genomic_DNA"/>
</dbReference>
<gene>
    <name evidence="2" type="ORF">HINF_LOCUS12230</name>
    <name evidence="1" type="ORF">HINF_LOCUS52938</name>
</gene>
<dbReference type="EMBL" id="CATOUU010000985">
    <property type="protein sequence ID" value="CAI9965293.1"/>
    <property type="molecule type" value="Genomic_DNA"/>
</dbReference>
<evidence type="ECO:0000313" key="2">
    <source>
        <dbReference type="EMBL" id="CAL5991704.1"/>
    </source>
</evidence>
<comment type="caution">
    <text evidence="1">The sequence shown here is derived from an EMBL/GenBank/DDBJ whole genome shotgun (WGS) entry which is preliminary data.</text>
</comment>
<protein>
    <submittedName>
        <fullName evidence="1">Uncharacterized protein</fullName>
    </submittedName>
</protein>
<dbReference type="AlphaFoldDB" id="A0AA86VFJ0"/>
<keyword evidence="3" id="KW-1185">Reference proteome</keyword>
<reference evidence="2 3" key="2">
    <citation type="submission" date="2024-07" db="EMBL/GenBank/DDBJ databases">
        <authorList>
            <person name="Akdeniz Z."/>
        </authorList>
    </citation>
    <scope>NUCLEOTIDE SEQUENCE [LARGE SCALE GENOMIC DNA]</scope>
</reference>